<protein>
    <submittedName>
        <fullName evidence="1">Uncharacterized protein</fullName>
    </submittedName>
</protein>
<dbReference type="OrthoDB" id="2355984at2759"/>
<evidence type="ECO:0000313" key="1">
    <source>
        <dbReference type="EMBL" id="THU75520.1"/>
    </source>
</evidence>
<accession>A0A4S8KJA3</accession>
<proteinExistence type="predicted"/>
<keyword evidence="2" id="KW-1185">Reference proteome</keyword>
<feature type="non-terminal residue" evidence="1">
    <location>
        <position position="107"/>
    </location>
</feature>
<organism evidence="1 2">
    <name type="scientific">Dendrothele bispora (strain CBS 962.96)</name>
    <dbReference type="NCBI Taxonomy" id="1314807"/>
    <lineage>
        <taxon>Eukaryota</taxon>
        <taxon>Fungi</taxon>
        <taxon>Dikarya</taxon>
        <taxon>Basidiomycota</taxon>
        <taxon>Agaricomycotina</taxon>
        <taxon>Agaricomycetes</taxon>
        <taxon>Agaricomycetidae</taxon>
        <taxon>Agaricales</taxon>
        <taxon>Agaricales incertae sedis</taxon>
        <taxon>Dendrothele</taxon>
    </lineage>
</organism>
<name>A0A4S8KJA3_DENBC</name>
<dbReference type="AlphaFoldDB" id="A0A4S8KJA3"/>
<sequence length="107" mass="12495">NWRRDPSLVKSSALAQPKCPEFPDSEWTNHFKGKPVDFDVLITSTVTLDYDTKQSIKLGDGELKFGVKTPAKKVKTHGDWVIAWEMYCEVLEYTMPWRRNERQEYGK</sequence>
<feature type="non-terminal residue" evidence="1">
    <location>
        <position position="1"/>
    </location>
</feature>
<dbReference type="EMBL" id="ML181983">
    <property type="protein sequence ID" value="THU75520.1"/>
    <property type="molecule type" value="Genomic_DNA"/>
</dbReference>
<dbReference type="Proteomes" id="UP000297245">
    <property type="component" value="Unassembled WGS sequence"/>
</dbReference>
<reference evidence="1 2" key="1">
    <citation type="journal article" date="2019" name="Nat. Ecol. Evol.">
        <title>Megaphylogeny resolves global patterns of mushroom evolution.</title>
        <authorList>
            <person name="Varga T."/>
            <person name="Krizsan K."/>
            <person name="Foldi C."/>
            <person name="Dima B."/>
            <person name="Sanchez-Garcia M."/>
            <person name="Sanchez-Ramirez S."/>
            <person name="Szollosi G.J."/>
            <person name="Szarkandi J.G."/>
            <person name="Papp V."/>
            <person name="Albert L."/>
            <person name="Andreopoulos W."/>
            <person name="Angelini C."/>
            <person name="Antonin V."/>
            <person name="Barry K.W."/>
            <person name="Bougher N.L."/>
            <person name="Buchanan P."/>
            <person name="Buyck B."/>
            <person name="Bense V."/>
            <person name="Catcheside P."/>
            <person name="Chovatia M."/>
            <person name="Cooper J."/>
            <person name="Damon W."/>
            <person name="Desjardin D."/>
            <person name="Finy P."/>
            <person name="Geml J."/>
            <person name="Haridas S."/>
            <person name="Hughes K."/>
            <person name="Justo A."/>
            <person name="Karasinski D."/>
            <person name="Kautmanova I."/>
            <person name="Kiss B."/>
            <person name="Kocsube S."/>
            <person name="Kotiranta H."/>
            <person name="LaButti K.M."/>
            <person name="Lechner B.E."/>
            <person name="Liimatainen K."/>
            <person name="Lipzen A."/>
            <person name="Lukacs Z."/>
            <person name="Mihaltcheva S."/>
            <person name="Morgado L.N."/>
            <person name="Niskanen T."/>
            <person name="Noordeloos M.E."/>
            <person name="Ohm R.A."/>
            <person name="Ortiz-Santana B."/>
            <person name="Ovrebo C."/>
            <person name="Racz N."/>
            <person name="Riley R."/>
            <person name="Savchenko A."/>
            <person name="Shiryaev A."/>
            <person name="Soop K."/>
            <person name="Spirin V."/>
            <person name="Szebenyi C."/>
            <person name="Tomsovsky M."/>
            <person name="Tulloss R.E."/>
            <person name="Uehling J."/>
            <person name="Grigoriev I.V."/>
            <person name="Vagvolgyi C."/>
            <person name="Papp T."/>
            <person name="Martin F.M."/>
            <person name="Miettinen O."/>
            <person name="Hibbett D.S."/>
            <person name="Nagy L.G."/>
        </authorList>
    </citation>
    <scope>NUCLEOTIDE SEQUENCE [LARGE SCALE GENOMIC DNA]</scope>
    <source>
        <strain evidence="1 2">CBS 962.96</strain>
    </source>
</reference>
<gene>
    <name evidence="1" type="ORF">K435DRAFT_615331</name>
</gene>
<evidence type="ECO:0000313" key="2">
    <source>
        <dbReference type="Proteomes" id="UP000297245"/>
    </source>
</evidence>